<evidence type="ECO:0000259" key="1">
    <source>
        <dbReference type="PROSITE" id="PS50011"/>
    </source>
</evidence>
<evidence type="ECO:0000313" key="4">
    <source>
        <dbReference type="WBParaSite" id="HDID_0000920601-mRNA-1"/>
    </source>
</evidence>
<gene>
    <name evidence="2" type="ORF">HDID_LOCUS9204</name>
</gene>
<dbReference type="InterPro" id="IPR051681">
    <property type="entry name" value="Ser/Thr_Kinases-Pseudokinases"/>
</dbReference>
<dbReference type="OrthoDB" id="10261027at2759"/>
<dbReference type="PROSITE" id="PS00108">
    <property type="entry name" value="PROTEIN_KINASE_ST"/>
    <property type="match status" value="2"/>
</dbReference>
<reference evidence="2 3" key="2">
    <citation type="submission" date="2018-11" db="EMBL/GenBank/DDBJ databases">
        <authorList>
            <consortium name="Pathogen Informatics"/>
        </authorList>
    </citation>
    <scope>NUCLEOTIDE SEQUENCE [LARGE SCALE GENOMIC DNA]</scope>
</reference>
<dbReference type="AlphaFoldDB" id="A0A158QFP1"/>
<dbReference type="InterPro" id="IPR008271">
    <property type="entry name" value="Ser/Thr_kinase_AS"/>
</dbReference>
<protein>
    <submittedName>
        <fullName evidence="4">Protein kinase domain-containing protein</fullName>
    </submittedName>
</protein>
<feature type="domain" description="Protein kinase" evidence="1">
    <location>
        <begin position="386"/>
        <end position="810"/>
    </location>
</feature>
<organism evidence="4">
    <name type="scientific">Hymenolepis diminuta</name>
    <name type="common">Rat tapeworm</name>
    <dbReference type="NCBI Taxonomy" id="6216"/>
    <lineage>
        <taxon>Eukaryota</taxon>
        <taxon>Metazoa</taxon>
        <taxon>Spiralia</taxon>
        <taxon>Lophotrochozoa</taxon>
        <taxon>Platyhelminthes</taxon>
        <taxon>Cestoda</taxon>
        <taxon>Eucestoda</taxon>
        <taxon>Cyclophyllidea</taxon>
        <taxon>Hymenolepididae</taxon>
        <taxon>Hymenolepis</taxon>
    </lineage>
</organism>
<evidence type="ECO:0000313" key="3">
    <source>
        <dbReference type="Proteomes" id="UP000274504"/>
    </source>
</evidence>
<dbReference type="Gene3D" id="1.10.510.10">
    <property type="entry name" value="Transferase(Phosphotransferase) domain 1"/>
    <property type="match status" value="2"/>
</dbReference>
<accession>A0A158QFP1</accession>
<sequence length="953" mass="108002">MVHSIDQATNLRPYTRGRISVTTINGVLAAVKWFQSSVTLERRFNELQLLQAQSHPNIVKFIATGPNIHNGVIDFLCTEYTPIGDLHQVIHKRDLVYSFSDAFSWILQISEALAYLHEQSPPIVHRDVKPANCLLFELGSLLKVCDFGSAERITESADKTPRGTQGFMAPELFRKQSGDTGLNYSEKSDVFSAAMTFWEICSRQFVIPQDEPMFVTILHLIQHHRRPKPLSGCPIFLRCLLERSWDDDPNKRPRMMEILTLLRVIKQCIFDTDLTSPSVAIPPLPSGFQFSPPNSSDEAWEDEEDGNIQEEGVEIETPVLQEPPVQLPQRMGKLFFTPVTHARPNSLIRAFNSVSTLVRFRYETPLNEPYDKLRSNFVNNLRFASIKLGKYISKGAHGAVWAAQCPTDSSTVDHGAEGESNEIVVKVLYNYYASSTDRDEQPHLTSPDQWILLHEQRRREVDLRPPDRHPNIVPILRDFFDRVPSSGKGATLERVEDFPEGFGGEAHTYYLVMPRQKLFFNIIGVTMCFFIDYRFDGSLENLVEGKWKPVGTLSPNIDSVSSPTRQEVKIKELEKTTVEISVPSSPTFSLPPEEAIGVAVQMIEAVAHLERYHIAHRDIKPSNFLIKSRGPSSRSNLLNGELAKLANTRLQVALTDFGCAIRTDTALADGNILSHTGNTSLWAPEVAEYFAKQNQRGNNCDTTAVYKRSDLWATATIVYQLFGERNPFLSGSLSSVAVMTSSQMSGPFDMLHYYSTFQKLASKDYTESQLPEVPAKAPTVLSWLLGVCLRRDPSFRPSARQVADILHTWCLLQLLKRILPGDQYKDVVPRIPVNHVFVSVVKFNVTLKFLKGAFEDYGYAGEDIKEVWIEIEMQAMRFARRLRRQSRWPQHNDDSLRDSLVRLLELLWATDFLLGPAKAGLGIRSLFYQRIGLEQFAYCLAFVQLAENRPLIY</sequence>
<evidence type="ECO:0000313" key="2">
    <source>
        <dbReference type="EMBL" id="VDL61522.1"/>
    </source>
</evidence>
<proteinExistence type="predicted"/>
<dbReference type="STRING" id="6216.A0A158QFP1"/>
<name>A0A158QFP1_HYMDI</name>
<dbReference type="PROSITE" id="PS50011">
    <property type="entry name" value="PROTEIN_KINASE_DOM"/>
    <property type="match status" value="2"/>
</dbReference>
<dbReference type="GO" id="GO:0005524">
    <property type="term" value="F:ATP binding"/>
    <property type="evidence" value="ECO:0007669"/>
    <property type="project" value="InterPro"/>
</dbReference>
<dbReference type="Pfam" id="PF00069">
    <property type="entry name" value="Pkinase"/>
    <property type="match status" value="2"/>
</dbReference>
<dbReference type="Proteomes" id="UP000274504">
    <property type="component" value="Unassembled WGS sequence"/>
</dbReference>
<dbReference type="InterPro" id="IPR000719">
    <property type="entry name" value="Prot_kinase_dom"/>
</dbReference>
<dbReference type="WBParaSite" id="HDID_0000920601-mRNA-1">
    <property type="protein sequence ID" value="HDID_0000920601-mRNA-1"/>
    <property type="gene ID" value="HDID_0000920601"/>
</dbReference>
<dbReference type="SMART" id="SM00220">
    <property type="entry name" value="S_TKc"/>
    <property type="match status" value="1"/>
</dbReference>
<dbReference type="GO" id="GO:0004674">
    <property type="term" value="F:protein serine/threonine kinase activity"/>
    <property type="evidence" value="ECO:0007669"/>
    <property type="project" value="TreeGrafter"/>
</dbReference>
<reference evidence="4" key="1">
    <citation type="submission" date="2016-04" db="UniProtKB">
        <authorList>
            <consortium name="WormBaseParasite"/>
        </authorList>
    </citation>
    <scope>IDENTIFICATION</scope>
</reference>
<dbReference type="EMBL" id="UYSG01011236">
    <property type="protein sequence ID" value="VDL61522.1"/>
    <property type="molecule type" value="Genomic_DNA"/>
</dbReference>
<dbReference type="PANTHER" id="PTHR44329">
    <property type="entry name" value="SERINE/THREONINE-PROTEIN KINASE TNNI3K-RELATED"/>
    <property type="match status" value="1"/>
</dbReference>
<dbReference type="InterPro" id="IPR011009">
    <property type="entry name" value="Kinase-like_dom_sf"/>
</dbReference>
<feature type="domain" description="Protein kinase" evidence="1">
    <location>
        <begin position="1"/>
        <end position="265"/>
    </location>
</feature>
<dbReference type="SUPFAM" id="SSF56112">
    <property type="entry name" value="Protein kinase-like (PK-like)"/>
    <property type="match status" value="2"/>
</dbReference>